<name>A0ABP9XVY4_9FUNG</name>
<organism evidence="1 2">
    <name type="scientific">Helicostylum pulchrum</name>
    <dbReference type="NCBI Taxonomy" id="562976"/>
    <lineage>
        <taxon>Eukaryota</taxon>
        <taxon>Fungi</taxon>
        <taxon>Fungi incertae sedis</taxon>
        <taxon>Mucoromycota</taxon>
        <taxon>Mucoromycotina</taxon>
        <taxon>Mucoromycetes</taxon>
        <taxon>Mucorales</taxon>
        <taxon>Mucorineae</taxon>
        <taxon>Mucoraceae</taxon>
        <taxon>Helicostylum</taxon>
    </lineage>
</organism>
<accession>A0ABP9XVY4</accession>
<reference evidence="1 2" key="1">
    <citation type="submission" date="2024-04" db="EMBL/GenBank/DDBJ databases">
        <title>genome sequences of Mucor flavus KT1a and Helicostylum pulchrum KT1b strains isolation_sourced from the surface of a dry-aged beef.</title>
        <authorList>
            <person name="Toyotome T."/>
            <person name="Hosono M."/>
            <person name="Torimaru M."/>
            <person name="Fukuda K."/>
            <person name="Mikami N."/>
        </authorList>
    </citation>
    <scope>NUCLEOTIDE SEQUENCE [LARGE SCALE GENOMIC DNA]</scope>
    <source>
        <strain evidence="1 2">KT1b</strain>
    </source>
</reference>
<keyword evidence="2" id="KW-1185">Reference proteome</keyword>
<evidence type="ECO:0000313" key="1">
    <source>
        <dbReference type="EMBL" id="GAA5798945.1"/>
    </source>
</evidence>
<dbReference type="Proteomes" id="UP001476247">
    <property type="component" value="Unassembled WGS sequence"/>
</dbReference>
<evidence type="ECO:0000313" key="2">
    <source>
        <dbReference type="Proteomes" id="UP001476247"/>
    </source>
</evidence>
<comment type="caution">
    <text evidence="1">The sequence shown here is derived from an EMBL/GenBank/DDBJ whole genome shotgun (WGS) entry which is preliminary data.</text>
</comment>
<dbReference type="EMBL" id="BAABUJ010000011">
    <property type="protein sequence ID" value="GAA5798945.1"/>
    <property type="molecule type" value="Genomic_DNA"/>
</dbReference>
<protein>
    <submittedName>
        <fullName evidence="1">Uncharacterized protein</fullName>
    </submittedName>
</protein>
<proteinExistence type="predicted"/>
<sequence length="350" mass="40297">MHVVGSPGMARGIDFLDFLKFIFPTLVVDVLLLQQKEVSTKNKKDKAALNEGIQAMYNISKICALATQTEIEHNELEEFERWLVQEWLLFLRRYIPANKFNINEHYLSHIAHIIRDMGPLPGFSCRSLERRTGIMKSKIKSRTRSGRNAENIMVADATVNYYKRSEPVNELDDDVVNYQEQLMMLGDEMLTKIAQHLGVSSSRDLDESALFFVSKKAMTIGQHKYHTLSHHSNKKQCADNVVVATDTPFVYKYAKVLNIFNYRSKTLVLVYFYQNISFNAIGIPYCNITEKSQSDMMKNSVVIDTSSFVCPFGLLNYLNDGIIYFIWSQMRRALVKIDSESDVFTMNFDI</sequence>
<gene>
    <name evidence="1" type="ORF">HPULCUR_004354</name>
</gene>